<dbReference type="OrthoDB" id="33864at2"/>
<protein>
    <submittedName>
        <fullName evidence="3">Putative ATPase</fullName>
    </submittedName>
</protein>
<feature type="domain" description="HTH luxR-type" evidence="2">
    <location>
        <begin position="1"/>
        <end position="62"/>
    </location>
</feature>
<dbReference type="InterPro" id="IPR036388">
    <property type="entry name" value="WH-like_DNA-bd_sf"/>
</dbReference>
<feature type="region of interest" description="Disordered" evidence="1">
    <location>
        <begin position="59"/>
        <end position="81"/>
    </location>
</feature>
<dbReference type="Pfam" id="PF25872">
    <property type="entry name" value="HTH_77"/>
    <property type="match status" value="1"/>
</dbReference>
<dbReference type="InterPro" id="IPR016032">
    <property type="entry name" value="Sig_transdc_resp-reg_C-effctor"/>
</dbReference>
<dbReference type="PROSITE" id="PS50043">
    <property type="entry name" value="HTH_LUXR_2"/>
    <property type="match status" value="1"/>
</dbReference>
<gene>
    <name evidence="3" type="ORF">EV193_102806</name>
</gene>
<dbReference type="Pfam" id="PF00196">
    <property type="entry name" value="GerE"/>
    <property type="match status" value="1"/>
</dbReference>
<organism evidence="3 4">
    <name type="scientific">Herbihabitans rhizosphaerae</name>
    <dbReference type="NCBI Taxonomy" id="1872711"/>
    <lineage>
        <taxon>Bacteria</taxon>
        <taxon>Bacillati</taxon>
        <taxon>Actinomycetota</taxon>
        <taxon>Actinomycetes</taxon>
        <taxon>Pseudonocardiales</taxon>
        <taxon>Pseudonocardiaceae</taxon>
        <taxon>Herbihabitans</taxon>
    </lineage>
</organism>
<comment type="caution">
    <text evidence="3">The sequence shown here is derived from an EMBL/GenBank/DDBJ whole genome shotgun (WGS) entry which is preliminary data.</text>
</comment>
<dbReference type="PRINTS" id="PR00038">
    <property type="entry name" value="HTHLUXR"/>
</dbReference>
<evidence type="ECO:0000259" key="2">
    <source>
        <dbReference type="PROSITE" id="PS50043"/>
    </source>
</evidence>
<evidence type="ECO:0000313" key="3">
    <source>
        <dbReference type="EMBL" id="RZS43825.1"/>
    </source>
</evidence>
<dbReference type="CDD" id="cd06170">
    <property type="entry name" value="LuxR_C_like"/>
    <property type="match status" value="1"/>
</dbReference>
<keyword evidence="4" id="KW-1185">Reference proteome</keyword>
<sequence>MEEISAREAEVLDALGEHLTNAEIAAKLFISIRTVESHVSSLLRKFGVADRRALAQAASSRSQASTGAPAPPTLPSPLTSFVGRTEERRALAEALGEHRMVTALGPGGVGKTRLSLAVAADLATSLPDGAWFVDLVPVTDPSMIAPAVVTALGAGEQAGRSAVDTLVSWLAGKRALLVLDNCEHLVDGVATLVERLLTASPGLTVLATSQARLLVPFEWVFTVPPLSLADDAVELFLGRAAAAGARLSDVDRSRISSICQGLDGMALPIELAAARLPALGLDGLEAGLAGALRLLSGGRRRDERHSSLRSTLDWSYDLLAEDARAVLRWSSVFAAPFTADAAAEVTGRADAAAILAELVDHSLLTPVGGTGRSRYRMLETIRQYGQERLAKDGESDAATEAHTRWCLRAADELSRSATTDSGSWRAAFDDVADDLRDALGRATGQPAHDLAVRLAELTFVRGMPSEAQRRFEQAATLTDDVEAKAAALRRAAGAALSRLSGPEAVRLHREAADAALAAGDGPGAARLLGKIAEMIHRGAGLFPELPDDEFVDALLTEAREHAGDDPVAAAQVRVAEAFKTITYDPRCISCAEDALRLARAACDPAIESAALDAVTVVRLAEGEVRAALDGAMRRVELIGELRVRPEFGIEFADMHAMAAECAIATGDLGTARRMAEGLRDLPFVREEGHIATSRLMVVTALAGDWPETIALADRFTEGWVRAGRPFVWSLSRGPYAASVVHRLRGEIEAAQAIRAVADASVPDPAGRSVAGGRMLDALVPLHLGEAERAVEVLSVPPEDFDNAFDDVCRPWYAAMWAEAAVLAGRADAQQRIDRATVLTRQNPIAAAMLARAVALAERSRDGLVAAAASLRETACRYQWARTAVFAGGAEREAGEALFREIGAVRMPTTY</sequence>
<accession>A0A4Q7L3K5</accession>
<dbReference type="InterPro" id="IPR000792">
    <property type="entry name" value="Tscrpt_reg_LuxR_C"/>
</dbReference>
<evidence type="ECO:0000313" key="4">
    <source>
        <dbReference type="Proteomes" id="UP000294257"/>
    </source>
</evidence>
<dbReference type="SMART" id="SM00421">
    <property type="entry name" value="HTH_LUXR"/>
    <property type="match status" value="1"/>
</dbReference>
<proteinExistence type="predicted"/>
<dbReference type="PANTHER" id="PTHR47691:SF3">
    <property type="entry name" value="HTH-TYPE TRANSCRIPTIONAL REGULATOR RV0890C-RELATED"/>
    <property type="match status" value="1"/>
</dbReference>
<dbReference type="PANTHER" id="PTHR47691">
    <property type="entry name" value="REGULATOR-RELATED"/>
    <property type="match status" value="1"/>
</dbReference>
<dbReference type="SUPFAM" id="SSF52540">
    <property type="entry name" value="P-loop containing nucleoside triphosphate hydrolases"/>
    <property type="match status" value="1"/>
</dbReference>
<dbReference type="Proteomes" id="UP000294257">
    <property type="component" value="Unassembled WGS sequence"/>
</dbReference>
<dbReference type="Gene3D" id="3.40.50.300">
    <property type="entry name" value="P-loop containing nucleotide triphosphate hydrolases"/>
    <property type="match status" value="1"/>
</dbReference>
<dbReference type="InterPro" id="IPR027417">
    <property type="entry name" value="P-loop_NTPase"/>
</dbReference>
<dbReference type="AlphaFoldDB" id="A0A4Q7L3K5"/>
<dbReference type="GO" id="GO:0006355">
    <property type="term" value="P:regulation of DNA-templated transcription"/>
    <property type="evidence" value="ECO:0007669"/>
    <property type="project" value="InterPro"/>
</dbReference>
<evidence type="ECO:0000256" key="1">
    <source>
        <dbReference type="SAM" id="MobiDB-lite"/>
    </source>
</evidence>
<dbReference type="Gene3D" id="1.10.10.10">
    <property type="entry name" value="Winged helix-like DNA-binding domain superfamily/Winged helix DNA-binding domain"/>
    <property type="match status" value="1"/>
</dbReference>
<reference evidence="3 4" key="1">
    <citation type="submission" date="2019-02" db="EMBL/GenBank/DDBJ databases">
        <title>Genomic Encyclopedia of Type Strains, Phase IV (KMG-IV): sequencing the most valuable type-strain genomes for metagenomic binning, comparative biology and taxonomic classification.</title>
        <authorList>
            <person name="Goeker M."/>
        </authorList>
    </citation>
    <scope>NUCLEOTIDE SEQUENCE [LARGE SCALE GENOMIC DNA]</scope>
    <source>
        <strain evidence="3 4">DSM 101727</strain>
    </source>
</reference>
<dbReference type="SUPFAM" id="SSF46894">
    <property type="entry name" value="C-terminal effector domain of the bipartite response regulators"/>
    <property type="match status" value="1"/>
</dbReference>
<name>A0A4Q7L3K5_9PSEU</name>
<dbReference type="GO" id="GO:0003677">
    <property type="term" value="F:DNA binding"/>
    <property type="evidence" value="ECO:0007669"/>
    <property type="project" value="InterPro"/>
</dbReference>
<dbReference type="EMBL" id="SGWQ01000002">
    <property type="protein sequence ID" value="RZS43825.1"/>
    <property type="molecule type" value="Genomic_DNA"/>
</dbReference>
<dbReference type="InterPro" id="IPR058852">
    <property type="entry name" value="HTH_77"/>
</dbReference>
<feature type="compositionally biased region" description="Low complexity" evidence="1">
    <location>
        <begin position="59"/>
        <end position="68"/>
    </location>
</feature>